<name>A0ACC1Z3R3_MELAZ</name>
<dbReference type="EMBL" id="CM051394">
    <property type="protein sequence ID" value="KAJ4730321.1"/>
    <property type="molecule type" value="Genomic_DNA"/>
</dbReference>
<evidence type="ECO:0000313" key="2">
    <source>
        <dbReference type="Proteomes" id="UP001164539"/>
    </source>
</evidence>
<sequence>MVELFLSKPNQEDDDRASDFAKLIISHLNKLESLLWLLMTSGGRSEARLWLCNTISGINSISADQQRELFLNFLSSKQRNFDLVSQLLQMIFEKKQCRAGNVLAKNSYKLEKFFEGNPRRIMQWFSNFSDGSGLGHQKGAKALSKFAFVNRDICWEELVWKGKHGQSPAMVATKPHYFLDLDVQRTVENFLENVPEFWSSNEFAESVKDGQILFTDIKFFKDFFVDLMYKEDVGDVWEVVNEFLMEESFSSLCHHLLIILEEGDLCSFLKLLRKYVNARLEPKDFGCSFSWLEIILSRRSDCESIDQLLLLNAIINQRRRLLGFVHDDEYKQERAKIKDIGSQISSASRKVNNLALILKECLRLDTVEAIKLMALHSWVIYYRLSEECLTPESWESVFVSNEIQFHKSDKYTMILYDGLSEESGSDLDARSSTRIRHKKKKKKSNKKRKRNYNHDDDRYDNKLLDFDASNSGLNLQSKAVSWLLSTDGFSASWTSADLPEHLSKHCFSTWMKWLVAKWNNKA</sequence>
<keyword evidence="2" id="KW-1185">Reference proteome</keyword>
<organism evidence="1 2">
    <name type="scientific">Melia azedarach</name>
    <name type="common">Chinaberry tree</name>
    <dbReference type="NCBI Taxonomy" id="155640"/>
    <lineage>
        <taxon>Eukaryota</taxon>
        <taxon>Viridiplantae</taxon>
        <taxon>Streptophyta</taxon>
        <taxon>Embryophyta</taxon>
        <taxon>Tracheophyta</taxon>
        <taxon>Spermatophyta</taxon>
        <taxon>Magnoliopsida</taxon>
        <taxon>eudicotyledons</taxon>
        <taxon>Gunneridae</taxon>
        <taxon>Pentapetalae</taxon>
        <taxon>rosids</taxon>
        <taxon>malvids</taxon>
        <taxon>Sapindales</taxon>
        <taxon>Meliaceae</taxon>
        <taxon>Melia</taxon>
    </lineage>
</organism>
<comment type="caution">
    <text evidence="1">The sequence shown here is derived from an EMBL/GenBank/DDBJ whole genome shotgun (WGS) entry which is preliminary data.</text>
</comment>
<reference evidence="1 2" key="1">
    <citation type="journal article" date="2023" name="Science">
        <title>Complex scaffold remodeling in plant triterpene biosynthesis.</title>
        <authorList>
            <person name="De La Pena R."/>
            <person name="Hodgson H."/>
            <person name="Liu J.C."/>
            <person name="Stephenson M.J."/>
            <person name="Martin A.C."/>
            <person name="Owen C."/>
            <person name="Harkess A."/>
            <person name="Leebens-Mack J."/>
            <person name="Jimenez L.E."/>
            <person name="Osbourn A."/>
            <person name="Sattely E.S."/>
        </authorList>
    </citation>
    <scope>NUCLEOTIDE SEQUENCE [LARGE SCALE GENOMIC DNA]</scope>
    <source>
        <strain evidence="2">cv. JPN11</strain>
        <tissue evidence="1">Leaf</tissue>
    </source>
</reference>
<evidence type="ECO:0000313" key="1">
    <source>
        <dbReference type="EMBL" id="KAJ4730321.1"/>
    </source>
</evidence>
<accession>A0ACC1Z3R3</accession>
<keyword evidence="1" id="KW-0436">Ligase</keyword>
<protein>
    <submittedName>
        <fullName evidence="1">Glycine--tRNA ligase beta subunit</fullName>
    </submittedName>
</protein>
<proteinExistence type="predicted"/>
<dbReference type="Proteomes" id="UP001164539">
    <property type="component" value="Chromosome 1"/>
</dbReference>
<gene>
    <name evidence="1" type="ORF">OWV82_002971</name>
</gene>